<sequence>MKCTLLHPQHLSITILVQNDNNEKKSSRKSRSAIPFTSALYRHSIFLHHHLLLSLHSQTSDLQHRPLGTSESGSATELTGFQFIFLLRKYPTFCFRFCSVCSYRIPHDLDFLKLCAPHGQQDGVVPCVSAPAVVQIHGRGHHQR</sequence>
<keyword evidence="2" id="KW-1185">Reference proteome</keyword>
<gene>
    <name evidence="1" type="ORF">NPIL_539831</name>
</gene>
<dbReference type="EMBL" id="BMAW01119744">
    <property type="protein sequence ID" value="GFT86191.1"/>
    <property type="molecule type" value="Genomic_DNA"/>
</dbReference>
<dbReference type="AlphaFoldDB" id="A0A8X6PUB5"/>
<dbReference type="Proteomes" id="UP000887013">
    <property type="component" value="Unassembled WGS sequence"/>
</dbReference>
<accession>A0A8X6PUB5</accession>
<evidence type="ECO:0000313" key="2">
    <source>
        <dbReference type="Proteomes" id="UP000887013"/>
    </source>
</evidence>
<reference evidence="1" key="1">
    <citation type="submission" date="2020-08" db="EMBL/GenBank/DDBJ databases">
        <title>Multicomponent nature underlies the extraordinary mechanical properties of spider dragline silk.</title>
        <authorList>
            <person name="Kono N."/>
            <person name="Nakamura H."/>
            <person name="Mori M."/>
            <person name="Yoshida Y."/>
            <person name="Ohtoshi R."/>
            <person name="Malay A.D."/>
            <person name="Moran D.A.P."/>
            <person name="Tomita M."/>
            <person name="Numata K."/>
            <person name="Arakawa K."/>
        </authorList>
    </citation>
    <scope>NUCLEOTIDE SEQUENCE</scope>
</reference>
<organism evidence="1 2">
    <name type="scientific">Nephila pilipes</name>
    <name type="common">Giant wood spider</name>
    <name type="synonym">Nephila maculata</name>
    <dbReference type="NCBI Taxonomy" id="299642"/>
    <lineage>
        <taxon>Eukaryota</taxon>
        <taxon>Metazoa</taxon>
        <taxon>Ecdysozoa</taxon>
        <taxon>Arthropoda</taxon>
        <taxon>Chelicerata</taxon>
        <taxon>Arachnida</taxon>
        <taxon>Araneae</taxon>
        <taxon>Araneomorphae</taxon>
        <taxon>Entelegynae</taxon>
        <taxon>Araneoidea</taxon>
        <taxon>Nephilidae</taxon>
        <taxon>Nephila</taxon>
    </lineage>
</organism>
<proteinExistence type="predicted"/>
<comment type="caution">
    <text evidence="1">The sequence shown here is derived from an EMBL/GenBank/DDBJ whole genome shotgun (WGS) entry which is preliminary data.</text>
</comment>
<protein>
    <submittedName>
        <fullName evidence="1">Uncharacterized protein</fullName>
    </submittedName>
</protein>
<name>A0A8X6PUB5_NEPPI</name>
<evidence type="ECO:0000313" key="1">
    <source>
        <dbReference type="EMBL" id="GFT86191.1"/>
    </source>
</evidence>